<dbReference type="Gene3D" id="1.10.10.10">
    <property type="entry name" value="Winged helix-like DNA-binding domain superfamily/Winged helix DNA-binding domain"/>
    <property type="match status" value="2"/>
</dbReference>
<keyword evidence="2" id="KW-0132">Cell division</keyword>
<proteinExistence type="predicted"/>
<dbReference type="GO" id="GO:0051301">
    <property type="term" value="P:cell division"/>
    <property type="evidence" value="ECO:0007669"/>
    <property type="project" value="UniProtKB-KW"/>
</dbReference>
<protein>
    <submittedName>
        <fullName evidence="5">Segregation and condensation protein B</fullName>
    </submittedName>
</protein>
<dbReference type="PATRIC" id="fig|1588748.3.peg.496"/>
<name>A0A134CJA1_9FIRM</name>
<evidence type="ECO:0000256" key="1">
    <source>
        <dbReference type="ARBA" id="ARBA00022490"/>
    </source>
</evidence>
<dbReference type="SUPFAM" id="SSF46785">
    <property type="entry name" value="Winged helix' DNA-binding domain"/>
    <property type="match status" value="2"/>
</dbReference>
<dbReference type="InterPro" id="IPR005234">
    <property type="entry name" value="ScpB_csome_segregation"/>
</dbReference>
<dbReference type="PANTHER" id="PTHR34298">
    <property type="entry name" value="SEGREGATION AND CONDENSATION PROTEIN B"/>
    <property type="match status" value="1"/>
</dbReference>
<evidence type="ECO:0000256" key="2">
    <source>
        <dbReference type="ARBA" id="ARBA00022618"/>
    </source>
</evidence>
<dbReference type="STRING" id="1588748.HMPREF3182_00523"/>
<organism evidence="5 6">
    <name type="scientific">Megasphaera hutchinsoni</name>
    <dbReference type="NCBI Taxonomy" id="1588748"/>
    <lineage>
        <taxon>Bacteria</taxon>
        <taxon>Bacillati</taxon>
        <taxon>Bacillota</taxon>
        <taxon>Negativicutes</taxon>
        <taxon>Veillonellales</taxon>
        <taxon>Veillonellaceae</taxon>
        <taxon>Megasphaera</taxon>
    </lineage>
</organism>
<reference evidence="6" key="1">
    <citation type="submission" date="2016-01" db="EMBL/GenBank/DDBJ databases">
        <authorList>
            <person name="Mitreva M."/>
            <person name="Pepin K.H."/>
            <person name="Mihindukulasuriya K.A."/>
            <person name="Fulton R."/>
            <person name="Fronick C."/>
            <person name="O'Laughlin M."/>
            <person name="Miner T."/>
            <person name="Herter B."/>
            <person name="Rosa B.A."/>
            <person name="Cordes M."/>
            <person name="Tomlinson C."/>
            <person name="Wollam A."/>
            <person name="Palsikar V.B."/>
            <person name="Mardis E.R."/>
            <person name="Wilson R.K."/>
        </authorList>
    </citation>
    <scope>NUCLEOTIDE SEQUENCE [LARGE SCALE GENOMIC DNA]</scope>
    <source>
        <strain evidence="6">KA00182</strain>
    </source>
</reference>
<sequence length="198" mass="22306">MEIVLPYELQEDKKERKTAILEALLFLSGQPLTGQEIVAHTGWTMEQVIQVARELQRELQIQQRGIILINVAGGYQLATDPTLYEQIHWVKKETKELSTVAMEVLAIVAFKQPITRVEIEQIRGVSSERILGTLIHQGLIVDLGRKEVTGRPIMYGTSPYFLECLGINSVDELVASVNMTLQKETREDMDGTITKGDE</sequence>
<dbReference type="Proteomes" id="UP000070160">
    <property type="component" value="Unassembled WGS sequence"/>
</dbReference>
<dbReference type="NCBIfam" id="TIGR00281">
    <property type="entry name" value="SMC-Scp complex subunit ScpB"/>
    <property type="match status" value="1"/>
</dbReference>
<dbReference type="Pfam" id="PF04079">
    <property type="entry name" value="SMC_ScpB"/>
    <property type="match status" value="1"/>
</dbReference>
<evidence type="ECO:0000256" key="3">
    <source>
        <dbReference type="ARBA" id="ARBA00022829"/>
    </source>
</evidence>
<keyword evidence="3" id="KW-0159">Chromosome partition</keyword>
<comment type="caution">
    <text evidence="5">The sequence shown here is derived from an EMBL/GenBank/DDBJ whole genome shotgun (WGS) entry which is preliminary data.</text>
</comment>
<keyword evidence="1" id="KW-0963">Cytoplasm</keyword>
<keyword evidence="6" id="KW-1185">Reference proteome</keyword>
<accession>A0A134CJA1</accession>
<evidence type="ECO:0000313" key="5">
    <source>
        <dbReference type="EMBL" id="KXB92293.1"/>
    </source>
</evidence>
<keyword evidence="4" id="KW-0131">Cell cycle</keyword>
<dbReference type="InterPro" id="IPR036390">
    <property type="entry name" value="WH_DNA-bd_sf"/>
</dbReference>
<dbReference type="AlphaFoldDB" id="A0A134CJA1"/>
<dbReference type="EMBL" id="LSDT01000015">
    <property type="protein sequence ID" value="KXB92293.1"/>
    <property type="molecule type" value="Genomic_DNA"/>
</dbReference>
<dbReference type="PANTHER" id="PTHR34298:SF2">
    <property type="entry name" value="SEGREGATION AND CONDENSATION PROTEIN B"/>
    <property type="match status" value="1"/>
</dbReference>
<gene>
    <name evidence="5" type="ORF">HMPREF3182_00523</name>
</gene>
<dbReference type="PIRSF" id="PIRSF019345">
    <property type="entry name" value="ScpB"/>
    <property type="match status" value="1"/>
</dbReference>
<dbReference type="GO" id="GO:0051304">
    <property type="term" value="P:chromosome separation"/>
    <property type="evidence" value="ECO:0007669"/>
    <property type="project" value="InterPro"/>
</dbReference>
<dbReference type="InterPro" id="IPR036388">
    <property type="entry name" value="WH-like_DNA-bd_sf"/>
</dbReference>
<evidence type="ECO:0000256" key="4">
    <source>
        <dbReference type="ARBA" id="ARBA00023306"/>
    </source>
</evidence>
<evidence type="ECO:0000313" key="6">
    <source>
        <dbReference type="Proteomes" id="UP000070160"/>
    </source>
</evidence>